<dbReference type="GO" id="GO:0008984">
    <property type="term" value="F:protein-glutamate methylesterase activity"/>
    <property type="evidence" value="ECO:0007669"/>
    <property type="project" value="UniProtKB-EC"/>
</dbReference>
<dbReference type="PIRSF" id="PIRSF000876">
    <property type="entry name" value="RR_chemtxs_CheB"/>
    <property type="match status" value="1"/>
</dbReference>
<dbReference type="InterPro" id="IPR001789">
    <property type="entry name" value="Sig_transdc_resp-reg_receiver"/>
</dbReference>
<dbReference type="InterPro" id="IPR000673">
    <property type="entry name" value="Sig_transdc_resp-reg_Me-estase"/>
</dbReference>
<evidence type="ECO:0000313" key="6">
    <source>
        <dbReference type="EMBL" id="KKN36277.1"/>
    </source>
</evidence>
<dbReference type="GO" id="GO:0000156">
    <property type="term" value="F:phosphorelay response regulator activity"/>
    <property type="evidence" value="ECO:0007669"/>
    <property type="project" value="InterPro"/>
</dbReference>
<dbReference type="SUPFAM" id="SSF52172">
    <property type="entry name" value="CheY-like"/>
    <property type="match status" value="1"/>
</dbReference>
<dbReference type="InterPro" id="IPR011006">
    <property type="entry name" value="CheY-like_superfamily"/>
</dbReference>
<comment type="catalytic activity">
    <reaction evidence="3">
        <text>[protein]-L-glutamate 5-O-methyl ester + H2O = L-glutamyl-[protein] + methanol + H(+)</text>
        <dbReference type="Rhea" id="RHEA:23236"/>
        <dbReference type="Rhea" id="RHEA-COMP:10208"/>
        <dbReference type="Rhea" id="RHEA-COMP:10311"/>
        <dbReference type="ChEBI" id="CHEBI:15377"/>
        <dbReference type="ChEBI" id="CHEBI:15378"/>
        <dbReference type="ChEBI" id="CHEBI:17790"/>
        <dbReference type="ChEBI" id="CHEBI:29973"/>
        <dbReference type="ChEBI" id="CHEBI:82795"/>
        <dbReference type="EC" id="3.1.1.61"/>
    </reaction>
</comment>
<dbReference type="GO" id="GO:0006935">
    <property type="term" value="P:chemotaxis"/>
    <property type="evidence" value="ECO:0007669"/>
    <property type="project" value="InterPro"/>
</dbReference>
<dbReference type="InterPro" id="IPR035909">
    <property type="entry name" value="CheB_C"/>
</dbReference>
<evidence type="ECO:0000256" key="2">
    <source>
        <dbReference type="ARBA" id="ARBA00039140"/>
    </source>
</evidence>
<dbReference type="Pfam" id="PF00072">
    <property type="entry name" value="Response_reg"/>
    <property type="match status" value="1"/>
</dbReference>
<proteinExistence type="predicted"/>
<keyword evidence="1" id="KW-0378">Hydrolase</keyword>
<dbReference type="AlphaFoldDB" id="A0A0F9QH35"/>
<evidence type="ECO:0000259" key="4">
    <source>
        <dbReference type="PROSITE" id="PS50110"/>
    </source>
</evidence>
<evidence type="ECO:0000259" key="5">
    <source>
        <dbReference type="PROSITE" id="PS50122"/>
    </source>
</evidence>
<dbReference type="CDD" id="cd16432">
    <property type="entry name" value="CheB_Rec"/>
    <property type="match status" value="1"/>
</dbReference>
<dbReference type="PANTHER" id="PTHR42872:SF3">
    <property type="entry name" value="PROTEIN-GLUTAMATE METHYLESTERASE_PROTEIN-GLUTAMINE GLUTAMINASE 1"/>
    <property type="match status" value="1"/>
</dbReference>
<dbReference type="Gene3D" id="3.40.50.180">
    <property type="entry name" value="Methylesterase CheB, C-terminal domain"/>
    <property type="match status" value="1"/>
</dbReference>
<dbReference type="Gene3D" id="3.40.50.2300">
    <property type="match status" value="1"/>
</dbReference>
<reference evidence="6" key="1">
    <citation type="journal article" date="2015" name="Nature">
        <title>Complex archaea that bridge the gap between prokaryotes and eukaryotes.</title>
        <authorList>
            <person name="Spang A."/>
            <person name="Saw J.H."/>
            <person name="Jorgensen S.L."/>
            <person name="Zaremba-Niedzwiedzka K."/>
            <person name="Martijn J."/>
            <person name="Lind A.E."/>
            <person name="van Eijk R."/>
            <person name="Schleper C."/>
            <person name="Guy L."/>
            <person name="Ettema T.J."/>
        </authorList>
    </citation>
    <scope>NUCLEOTIDE SEQUENCE</scope>
</reference>
<dbReference type="Pfam" id="PF01339">
    <property type="entry name" value="CheB_methylest"/>
    <property type="match status" value="1"/>
</dbReference>
<feature type="domain" description="CheB-type methylesterase" evidence="5">
    <location>
        <begin position="193"/>
        <end position="375"/>
    </location>
</feature>
<organism evidence="6">
    <name type="scientific">marine sediment metagenome</name>
    <dbReference type="NCBI Taxonomy" id="412755"/>
    <lineage>
        <taxon>unclassified sequences</taxon>
        <taxon>metagenomes</taxon>
        <taxon>ecological metagenomes</taxon>
    </lineage>
</organism>
<comment type="caution">
    <text evidence="6">The sequence shown here is derived from an EMBL/GenBank/DDBJ whole genome shotgun (WGS) entry which is preliminary data.</text>
</comment>
<sequence>MKKVLIVSESSFRRHLLSNMLSSKNETFLVKVARNSQETIDIIKKNDPDIILLDVEFKNKEWVSPFDAILKKFKIPTIIISDVNPKDLDLSEMPLFYDSYDYVLKPSGIWKNELPKIKKQILSKLMMVKIPKTQKIDSKARIMDRNAFLRKSQKFLPKKVLEPQKFLFPEIDPKLKDYFHDLSSITTTKLDTKIVVIGASVGGPRTLRTILSEIPHSFSAPILVVQHLNHLFIRQFVTSLKSICNMQIKMAMNNEEIKPGMIYIAPGDKHMHIIVKNFKPCIKTVEGPPVNYCRPSVDVLFYSAARIFKSKTLGILLTGMGRDGVAGLEAIRAEGGKTIAESEETSILYGMPKVAAETGAADFILPSYDISSEITKFSFRN</sequence>
<dbReference type="PROSITE" id="PS50122">
    <property type="entry name" value="CHEB"/>
    <property type="match status" value="1"/>
</dbReference>
<dbReference type="GO" id="GO:0005737">
    <property type="term" value="C:cytoplasm"/>
    <property type="evidence" value="ECO:0007669"/>
    <property type="project" value="InterPro"/>
</dbReference>
<accession>A0A0F9QH35</accession>
<dbReference type="PANTHER" id="PTHR42872">
    <property type="entry name" value="PROTEIN-GLUTAMATE METHYLESTERASE/PROTEIN-GLUTAMINE GLUTAMINASE"/>
    <property type="match status" value="1"/>
</dbReference>
<dbReference type="EMBL" id="LAZR01001977">
    <property type="protein sequence ID" value="KKN36277.1"/>
    <property type="molecule type" value="Genomic_DNA"/>
</dbReference>
<protein>
    <recommendedName>
        <fullName evidence="2">protein-glutamate methylesterase</fullName>
        <ecNumber evidence="2">3.1.1.61</ecNumber>
    </recommendedName>
</protein>
<evidence type="ECO:0000256" key="1">
    <source>
        <dbReference type="ARBA" id="ARBA00022801"/>
    </source>
</evidence>
<dbReference type="InterPro" id="IPR008248">
    <property type="entry name" value="CheB-like"/>
</dbReference>
<dbReference type="SUPFAM" id="SSF52738">
    <property type="entry name" value="Methylesterase CheB, C-terminal domain"/>
    <property type="match status" value="1"/>
</dbReference>
<name>A0A0F9QH35_9ZZZZ</name>
<dbReference type="EC" id="3.1.1.61" evidence="2"/>
<gene>
    <name evidence="6" type="ORF">LCGC14_0775260</name>
</gene>
<evidence type="ECO:0000256" key="3">
    <source>
        <dbReference type="ARBA" id="ARBA00048267"/>
    </source>
</evidence>
<dbReference type="PROSITE" id="PS50110">
    <property type="entry name" value="RESPONSE_REGULATORY"/>
    <property type="match status" value="1"/>
</dbReference>
<feature type="domain" description="Response regulatory" evidence="4">
    <location>
        <begin position="3"/>
        <end position="120"/>
    </location>
</feature>